<name>A0A0W0EV07_MONRR</name>
<organism evidence="1 2">
    <name type="scientific">Moniliophthora roreri</name>
    <name type="common">Frosty pod rot fungus</name>
    <name type="synonym">Monilia roreri</name>
    <dbReference type="NCBI Taxonomy" id="221103"/>
    <lineage>
        <taxon>Eukaryota</taxon>
        <taxon>Fungi</taxon>
        <taxon>Dikarya</taxon>
        <taxon>Basidiomycota</taxon>
        <taxon>Agaricomycotina</taxon>
        <taxon>Agaricomycetes</taxon>
        <taxon>Agaricomycetidae</taxon>
        <taxon>Agaricales</taxon>
        <taxon>Marasmiineae</taxon>
        <taxon>Marasmiaceae</taxon>
        <taxon>Moniliophthora</taxon>
    </lineage>
</organism>
<evidence type="ECO:0000313" key="1">
    <source>
        <dbReference type="EMBL" id="KTB27908.1"/>
    </source>
</evidence>
<proteinExistence type="predicted"/>
<accession>A0A0W0EV07</accession>
<evidence type="ECO:0000313" key="2">
    <source>
        <dbReference type="Proteomes" id="UP000054988"/>
    </source>
</evidence>
<dbReference type="EMBL" id="LATX01002514">
    <property type="protein sequence ID" value="KTB27908.1"/>
    <property type="molecule type" value="Genomic_DNA"/>
</dbReference>
<dbReference type="Proteomes" id="UP000054988">
    <property type="component" value="Unassembled WGS sequence"/>
</dbReference>
<dbReference type="AlphaFoldDB" id="A0A0W0EV07"/>
<reference evidence="1 2" key="1">
    <citation type="submission" date="2015-12" db="EMBL/GenBank/DDBJ databases">
        <title>Draft genome sequence of Moniliophthora roreri, the causal agent of frosty pod rot of cacao.</title>
        <authorList>
            <person name="Aime M.C."/>
            <person name="Diaz-Valderrama J.R."/>
            <person name="Kijpornyongpan T."/>
            <person name="Phillips-Mora W."/>
        </authorList>
    </citation>
    <scope>NUCLEOTIDE SEQUENCE [LARGE SCALE GENOMIC DNA]</scope>
    <source>
        <strain evidence="1 2">MCA 2952</strain>
    </source>
</reference>
<sequence>MAPEQQSSVIRIANLRERNRHIPPSATPARSIQYRHILVQKRPRSSNKLDQITEPWKVLKYTQRALFLVYKSKQLSHIFFVTTIPRNTGLYMVAEYWPRHRSQRDFLLTRFQIGHLQWSHVAYTTIRQLHILKGFDPAIKDPARSLDLPLLEAVRDETRFEEIKAQSIEDFQPMDVNSELAVLLSTLTVDAAEDAMEVD</sequence>
<protein>
    <submittedName>
        <fullName evidence="1">Uncharacterized protein</fullName>
    </submittedName>
</protein>
<gene>
    <name evidence="1" type="ORF">WG66_19513</name>
</gene>
<comment type="caution">
    <text evidence="1">The sequence shown here is derived from an EMBL/GenBank/DDBJ whole genome shotgun (WGS) entry which is preliminary data.</text>
</comment>